<organism evidence="1 2">
    <name type="scientific">Paenibacillus bovis</name>
    <dbReference type="NCBI Taxonomy" id="1616788"/>
    <lineage>
        <taxon>Bacteria</taxon>
        <taxon>Bacillati</taxon>
        <taxon>Bacillota</taxon>
        <taxon>Bacilli</taxon>
        <taxon>Bacillales</taxon>
        <taxon>Paenibacillaceae</taxon>
        <taxon>Paenibacillus</taxon>
    </lineage>
</organism>
<dbReference type="RefSeq" id="WP_060530843.1">
    <property type="nucleotide sequence ID" value="NZ_CP013023.1"/>
</dbReference>
<accession>A0A172ZAK0</accession>
<dbReference type="Proteomes" id="UP000078148">
    <property type="component" value="Chromosome"/>
</dbReference>
<evidence type="ECO:0000313" key="2">
    <source>
        <dbReference type="Proteomes" id="UP000078148"/>
    </source>
</evidence>
<proteinExistence type="predicted"/>
<reference evidence="2" key="1">
    <citation type="submission" date="2015-10" db="EMBL/GenBank/DDBJ databases">
        <title>Genome of Paenibacillus bovis sp. nov.</title>
        <authorList>
            <person name="Wu Z."/>
            <person name="Gao C."/>
            <person name="Liu Z."/>
            <person name="Zheng H."/>
        </authorList>
    </citation>
    <scope>NUCLEOTIDE SEQUENCE [LARGE SCALE GENOMIC DNA]</scope>
    <source>
        <strain evidence="2">BD3526</strain>
    </source>
</reference>
<dbReference type="SUPFAM" id="SSF52047">
    <property type="entry name" value="RNI-like"/>
    <property type="match status" value="1"/>
</dbReference>
<evidence type="ECO:0008006" key="3">
    <source>
        <dbReference type="Google" id="ProtNLM"/>
    </source>
</evidence>
<dbReference type="STRING" id="1616788.AR543_00480"/>
<dbReference type="Gene3D" id="3.80.10.10">
    <property type="entry name" value="Ribonuclease Inhibitor"/>
    <property type="match status" value="1"/>
</dbReference>
<dbReference type="EMBL" id="CP013023">
    <property type="protein sequence ID" value="ANF94656.1"/>
    <property type="molecule type" value="Genomic_DNA"/>
</dbReference>
<dbReference type="OrthoDB" id="2677582at2"/>
<sequence length="299" mass="33040">MLDSLFNRLAAPYTHIQRTGYRCIGSANDCHMFVQDGAAGARWTQDLSIDPQTIALRLMPTYRQMQKAKFRLPVSLAACSDLDFLQLPLAMLTHFQPGELPQSLRKLQIINTEDPLPDGKVNWEVLGETSIDSLTILNDGGSADCSHVLQGIEDLLPRLRYLSYDRRQNGNLVFGALNLEVLVVSSAGNGDWLPDIPAGLKALGLIGADRGCNLGRLSHLHALETLLLNSIKSLDVAALADLTSLRELEILNSRSWTHTERLAELSLSRLTIIDCGKPLKGIQHLFDAARYETLDIQFS</sequence>
<protein>
    <recommendedName>
        <fullName evidence="3">Leucine-rich repeat domain-containing protein</fullName>
    </recommendedName>
</protein>
<gene>
    <name evidence="1" type="ORF">AR543_00480</name>
</gene>
<reference evidence="1 2" key="2">
    <citation type="journal article" date="2016" name="Int. J. Syst. Evol. Microbiol.">
        <title>Paenibacillus bovis sp. nov., isolated from raw yak (Bos grunniens) milk.</title>
        <authorList>
            <person name="Gao C."/>
            <person name="Han J."/>
            <person name="Liu Z."/>
            <person name="Xu X."/>
            <person name="Hang F."/>
            <person name="Wu Z."/>
        </authorList>
    </citation>
    <scope>NUCLEOTIDE SEQUENCE [LARGE SCALE GENOMIC DNA]</scope>
    <source>
        <strain evidence="1 2">BD3526</strain>
    </source>
</reference>
<dbReference type="KEGG" id="pbv:AR543_00480"/>
<evidence type="ECO:0000313" key="1">
    <source>
        <dbReference type="EMBL" id="ANF94656.1"/>
    </source>
</evidence>
<keyword evidence="2" id="KW-1185">Reference proteome</keyword>
<dbReference type="InterPro" id="IPR032675">
    <property type="entry name" value="LRR_dom_sf"/>
</dbReference>
<name>A0A172ZAK0_9BACL</name>
<dbReference type="AlphaFoldDB" id="A0A172ZAK0"/>